<evidence type="ECO:0000256" key="2">
    <source>
        <dbReference type="ARBA" id="ARBA00022980"/>
    </source>
</evidence>
<sequence>MSFINIESRRLFSNAIILKSQVVKNTYSAPKLVALATVAPKNFKKLSLMGDSQNILDRRISITKRPGVLARKLGMTGFYTEDGRRYQCTVLEFNNVEVIKKTIDEDRKLYTNTIGFGWKDPSNVRKTQLGIYASLETSPKLKTAEFRVRTKEGLLPTNSLIKPSYFKVGKFVDAISTIKGKGFQGVIKRWHFKMQPQSHGNTKTVRHRGAFGGNTEPARVFPGTKMAGRYGHESNTTYNLEVLEVDDALNVLVVKGSLSGPKGTILRLRDSIKIYKK</sequence>
<dbReference type="SUPFAM" id="SSF50447">
    <property type="entry name" value="Translation proteins"/>
    <property type="match status" value="1"/>
</dbReference>
<accession>A0A1B7TA54</accession>
<organism evidence="6 7">
    <name type="scientific">Hanseniaspora valbyensis NRRL Y-1626</name>
    <dbReference type="NCBI Taxonomy" id="766949"/>
    <lineage>
        <taxon>Eukaryota</taxon>
        <taxon>Fungi</taxon>
        <taxon>Dikarya</taxon>
        <taxon>Ascomycota</taxon>
        <taxon>Saccharomycotina</taxon>
        <taxon>Saccharomycetes</taxon>
        <taxon>Saccharomycodales</taxon>
        <taxon>Saccharomycodaceae</taxon>
        <taxon>Hanseniaspora</taxon>
    </lineage>
</organism>
<dbReference type="AlphaFoldDB" id="A0A1B7TA54"/>
<dbReference type="FunFam" id="2.40.30.10:FF:000004">
    <property type="entry name" value="50S ribosomal protein L3"/>
    <property type="match status" value="1"/>
</dbReference>
<evidence type="ECO:0000313" key="7">
    <source>
        <dbReference type="Proteomes" id="UP000092321"/>
    </source>
</evidence>
<reference evidence="7" key="1">
    <citation type="journal article" date="2016" name="Proc. Natl. Acad. Sci. U.S.A.">
        <title>Comparative genomics of biotechnologically important yeasts.</title>
        <authorList>
            <person name="Riley R."/>
            <person name="Haridas S."/>
            <person name="Wolfe K.H."/>
            <person name="Lopes M.R."/>
            <person name="Hittinger C.T."/>
            <person name="Goeker M."/>
            <person name="Salamov A.A."/>
            <person name="Wisecaver J.H."/>
            <person name="Long T.M."/>
            <person name="Calvey C.H."/>
            <person name="Aerts A.L."/>
            <person name="Barry K.W."/>
            <person name="Choi C."/>
            <person name="Clum A."/>
            <person name="Coughlan A.Y."/>
            <person name="Deshpande S."/>
            <person name="Douglass A.P."/>
            <person name="Hanson S.J."/>
            <person name="Klenk H.-P."/>
            <person name="LaButti K.M."/>
            <person name="Lapidus A."/>
            <person name="Lindquist E.A."/>
            <person name="Lipzen A.M."/>
            <person name="Meier-Kolthoff J.P."/>
            <person name="Ohm R.A."/>
            <person name="Otillar R.P."/>
            <person name="Pangilinan J.L."/>
            <person name="Peng Y."/>
            <person name="Rokas A."/>
            <person name="Rosa C.A."/>
            <person name="Scheuner C."/>
            <person name="Sibirny A.A."/>
            <person name="Slot J.C."/>
            <person name="Stielow J.B."/>
            <person name="Sun H."/>
            <person name="Kurtzman C.P."/>
            <person name="Blackwell M."/>
            <person name="Grigoriev I.V."/>
            <person name="Jeffries T.W."/>
        </authorList>
    </citation>
    <scope>NUCLEOTIDE SEQUENCE [LARGE SCALE GENOMIC DNA]</scope>
    <source>
        <strain evidence="7">NRRL Y-1626</strain>
    </source>
</reference>
<dbReference type="InterPro" id="IPR019927">
    <property type="entry name" value="Ribosomal_uL3_bac/org-type"/>
</dbReference>
<evidence type="ECO:0000256" key="3">
    <source>
        <dbReference type="ARBA" id="ARBA00023274"/>
    </source>
</evidence>
<dbReference type="Pfam" id="PF00297">
    <property type="entry name" value="Ribosomal_L3"/>
    <property type="match status" value="1"/>
</dbReference>
<evidence type="ECO:0000256" key="4">
    <source>
        <dbReference type="ARBA" id="ARBA00035209"/>
    </source>
</evidence>
<evidence type="ECO:0000256" key="1">
    <source>
        <dbReference type="ARBA" id="ARBA00006540"/>
    </source>
</evidence>
<dbReference type="Gene3D" id="2.40.30.10">
    <property type="entry name" value="Translation factors"/>
    <property type="match status" value="2"/>
</dbReference>
<proteinExistence type="inferred from homology"/>
<gene>
    <name evidence="6" type="ORF">HANVADRAFT_53798</name>
</gene>
<keyword evidence="2" id="KW-0689">Ribosomal protein</keyword>
<dbReference type="InterPro" id="IPR009000">
    <property type="entry name" value="Transl_B-barrel_sf"/>
</dbReference>
<dbReference type="OrthoDB" id="274683at2759"/>
<evidence type="ECO:0000256" key="5">
    <source>
        <dbReference type="SAM" id="MobiDB-lite"/>
    </source>
</evidence>
<dbReference type="GO" id="GO:0003735">
    <property type="term" value="F:structural constituent of ribosome"/>
    <property type="evidence" value="ECO:0007669"/>
    <property type="project" value="InterPro"/>
</dbReference>
<dbReference type="Proteomes" id="UP000092321">
    <property type="component" value="Unassembled WGS sequence"/>
</dbReference>
<feature type="region of interest" description="Disordered" evidence="5">
    <location>
        <begin position="197"/>
        <end position="226"/>
    </location>
</feature>
<dbReference type="EMBL" id="LXPE01000062">
    <property type="protein sequence ID" value="OBA25619.1"/>
    <property type="molecule type" value="Genomic_DNA"/>
</dbReference>
<dbReference type="GO" id="GO:0005762">
    <property type="term" value="C:mitochondrial large ribosomal subunit"/>
    <property type="evidence" value="ECO:0007669"/>
    <property type="project" value="TreeGrafter"/>
</dbReference>
<keyword evidence="3" id="KW-0687">Ribonucleoprotein</keyword>
<comment type="caution">
    <text evidence="6">The sequence shown here is derived from an EMBL/GenBank/DDBJ whole genome shotgun (WGS) entry which is preliminary data.</text>
</comment>
<comment type="similarity">
    <text evidence="1">Belongs to the universal ribosomal protein uL3 family.</text>
</comment>
<name>A0A1B7TA54_9ASCO</name>
<dbReference type="InterPro" id="IPR000597">
    <property type="entry name" value="Ribosomal_uL3"/>
</dbReference>
<dbReference type="GO" id="GO:0006412">
    <property type="term" value="P:translation"/>
    <property type="evidence" value="ECO:0007669"/>
    <property type="project" value="InterPro"/>
</dbReference>
<protein>
    <recommendedName>
        <fullName evidence="4">Large ribosomal subunit protein uL3m</fullName>
    </recommendedName>
</protein>
<evidence type="ECO:0000313" key="6">
    <source>
        <dbReference type="EMBL" id="OBA25619.1"/>
    </source>
</evidence>
<dbReference type="PANTHER" id="PTHR11229:SF8">
    <property type="entry name" value="LARGE RIBOSOMAL SUBUNIT PROTEIN UL3M"/>
    <property type="match status" value="1"/>
</dbReference>
<keyword evidence="7" id="KW-1185">Reference proteome</keyword>
<dbReference type="PANTHER" id="PTHR11229">
    <property type="entry name" value="50S RIBOSOMAL PROTEIN L3"/>
    <property type="match status" value="1"/>
</dbReference>
<dbReference type="NCBIfam" id="TIGR03625">
    <property type="entry name" value="L3_bact"/>
    <property type="match status" value="1"/>
</dbReference>